<evidence type="ECO:0000313" key="1">
    <source>
        <dbReference type="EMBL" id="KAJ7748341.1"/>
    </source>
</evidence>
<comment type="caution">
    <text evidence="1">The sequence shown here is derived from an EMBL/GenBank/DDBJ whole genome shotgun (WGS) entry which is preliminary data.</text>
</comment>
<reference evidence="1" key="1">
    <citation type="submission" date="2023-03" db="EMBL/GenBank/DDBJ databases">
        <title>Massive genome expansion in bonnet fungi (Mycena s.s.) driven by repeated elements and novel gene families across ecological guilds.</title>
        <authorList>
            <consortium name="Lawrence Berkeley National Laboratory"/>
            <person name="Harder C.B."/>
            <person name="Miyauchi S."/>
            <person name="Viragh M."/>
            <person name="Kuo A."/>
            <person name="Thoen E."/>
            <person name="Andreopoulos B."/>
            <person name="Lu D."/>
            <person name="Skrede I."/>
            <person name="Drula E."/>
            <person name="Henrissat B."/>
            <person name="Morin E."/>
            <person name="Kohler A."/>
            <person name="Barry K."/>
            <person name="LaButti K."/>
            <person name="Morin E."/>
            <person name="Salamov A."/>
            <person name="Lipzen A."/>
            <person name="Mereny Z."/>
            <person name="Hegedus B."/>
            <person name="Baldrian P."/>
            <person name="Stursova M."/>
            <person name="Weitz H."/>
            <person name="Taylor A."/>
            <person name="Grigoriev I.V."/>
            <person name="Nagy L.G."/>
            <person name="Martin F."/>
            <person name="Kauserud H."/>
        </authorList>
    </citation>
    <scope>NUCLEOTIDE SEQUENCE</scope>
    <source>
        <strain evidence="1">CBHHK182m</strain>
    </source>
</reference>
<accession>A0AAD7N781</accession>
<dbReference type="Proteomes" id="UP001215598">
    <property type="component" value="Unassembled WGS sequence"/>
</dbReference>
<organism evidence="1 2">
    <name type="scientific">Mycena metata</name>
    <dbReference type="NCBI Taxonomy" id="1033252"/>
    <lineage>
        <taxon>Eukaryota</taxon>
        <taxon>Fungi</taxon>
        <taxon>Dikarya</taxon>
        <taxon>Basidiomycota</taxon>
        <taxon>Agaricomycotina</taxon>
        <taxon>Agaricomycetes</taxon>
        <taxon>Agaricomycetidae</taxon>
        <taxon>Agaricales</taxon>
        <taxon>Marasmiineae</taxon>
        <taxon>Mycenaceae</taxon>
        <taxon>Mycena</taxon>
    </lineage>
</organism>
<name>A0AAD7N781_9AGAR</name>
<proteinExistence type="predicted"/>
<protein>
    <recommendedName>
        <fullName evidence="3">Glutathione S-transferase</fullName>
    </recommendedName>
</protein>
<dbReference type="SUPFAM" id="SSF52833">
    <property type="entry name" value="Thioredoxin-like"/>
    <property type="match status" value="1"/>
</dbReference>
<dbReference type="EMBL" id="JARKIB010000073">
    <property type="protein sequence ID" value="KAJ7748341.1"/>
    <property type="molecule type" value="Genomic_DNA"/>
</dbReference>
<evidence type="ECO:0000313" key="2">
    <source>
        <dbReference type="Proteomes" id="UP001215598"/>
    </source>
</evidence>
<dbReference type="AlphaFoldDB" id="A0AAD7N781"/>
<dbReference type="InterPro" id="IPR036249">
    <property type="entry name" value="Thioredoxin-like_sf"/>
</dbReference>
<gene>
    <name evidence="1" type="ORF">B0H16DRAFT_1849142</name>
</gene>
<dbReference type="Gene3D" id="1.20.1050.10">
    <property type="match status" value="1"/>
</dbReference>
<dbReference type="Gene3D" id="3.40.30.10">
    <property type="entry name" value="Glutaredoxin"/>
    <property type="match status" value="1"/>
</dbReference>
<keyword evidence="2" id="KW-1185">Reference proteome</keyword>
<sequence length="154" mass="17079">MTALSLSREYSGVPDQGFEQCFSSGFKFGGIFKLKRTGAPDGRLSSNPPNRSARFHTLGRIKYQDDDRFILYETRAICGYIAAKHPELGLIPAEPKANALFEQAAAAEAANFDPSASKAGLKYFKQPQKRTEVEARPGEVVKTKHQSCTRFVFE</sequence>
<evidence type="ECO:0008006" key="3">
    <source>
        <dbReference type="Google" id="ProtNLM"/>
    </source>
</evidence>